<dbReference type="Proteomes" id="UP001179614">
    <property type="component" value="Chromosome"/>
</dbReference>
<proteinExistence type="predicted"/>
<evidence type="ECO:0000313" key="1">
    <source>
        <dbReference type="EMBL" id="WBL78796.1"/>
    </source>
</evidence>
<gene>
    <name evidence="1" type="ORF">I3J27_38705</name>
</gene>
<name>A0ABY7MLH1_9BRAD</name>
<organism evidence="1 2">
    <name type="scientific">Bradyrhizobium xenonodulans</name>
    <dbReference type="NCBI Taxonomy" id="2736875"/>
    <lineage>
        <taxon>Bacteria</taxon>
        <taxon>Pseudomonadati</taxon>
        <taxon>Pseudomonadota</taxon>
        <taxon>Alphaproteobacteria</taxon>
        <taxon>Hyphomicrobiales</taxon>
        <taxon>Nitrobacteraceae</taxon>
        <taxon>Bradyrhizobium</taxon>
    </lineage>
</organism>
<protein>
    <recommendedName>
        <fullName evidence="3">Transposase</fullName>
    </recommendedName>
</protein>
<evidence type="ECO:0008006" key="3">
    <source>
        <dbReference type="Google" id="ProtNLM"/>
    </source>
</evidence>
<accession>A0ABY7MLH1</accession>
<reference evidence="1" key="1">
    <citation type="submission" date="2021-12" db="EMBL/GenBank/DDBJ databases">
        <title>Bradyrhizobium xenonodulans sp. nov.</title>
        <authorList>
            <person name="Claassens R."/>
            <person name="Venter S.N."/>
            <person name="Beukes C.W."/>
            <person name="Stepkowski T."/>
            <person name="Steenkamp E.T."/>
        </authorList>
    </citation>
    <scope>NUCLEOTIDE SEQUENCE</scope>
    <source>
        <strain evidence="1">14AB</strain>
    </source>
</reference>
<evidence type="ECO:0000313" key="2">
    <source>
        <dbReference type="Proteomes" id="UP001179614"/>
    </source>
</evidence>
<dbReference type="RefSeq" id="WP_270164069.1">
    <property type="nucleotide sequence ID" value="NZ_CP089391.1"/>
</dbReference>
<keyword evidence="2" id="KW-1185">Reference proteome</keyword>
<sequence>MDLDLRGELEALMTEIKKRQRHIEDQAFLISVLERDGHNTVEQQAALKLERKQLALQTERQTNLLQKALV</sequence>
<dbReference type="EMBL" id="CP089391">
    <property type="protein sequence ID" value="WBL78796.1"/>
    <property type="molecule type" value="Genomic_DNA"/>
</dbReference>